<sequence length="430" mass="49078">MMLDLICSISIEENFVTTLNYVHHISASQRVRRLSIQSNKVDHATLGADVSMRQVRSVVVFANQVNVLPALPSFRVLRVLELECNKNSPDCCRLIRKSGSFQYLILTLYGFKEIPEEMGNLRFLQVLWVKNFGGNSFISSPSTVFQFLTDLKFLKIPEMVNEIGSLTCLEELDVHVTNDNSSENIMEELGRLTELRVLSIWFRIKRNKRWEKSVVECLCKLTKLRSLQMGWFDYKLNLDGWATPRHLHRFDTRLSWCLSKLPAWMEHSSLLVNLSFISIWLTKLQQEDLENLGRLPALRILHLVAPHQRPGFVFGACSFPSLVDCRLERLTAEPLAFPVVFQEGSMPRLERLEFEVHVWETREIASGCGGLEFGLGNLPSLQHVVVSLEAKGASKEEVTEVEAALEHATEIHPNHPTLDLHLYGVLDGSR</sequence>
<evidence type="ECO:0000256" key="1">
    <source>
        <dbReference type="ARBA" id="ARBA00022737"/>
    </source>
</evidence>
<dbReference type="PANTHER" id="PTHR47186:SF22">
    <property type="entry name" value="OS11G0589401 PROTEIN"/>
    <property type="match status" value="1"/>
</dbReference>
<dbReference type="AlphaFoldDB" id="A0A835AU06"/>
<dbReference type="Proteomes" id="UP000636709">
    <property type="component" value="Unassembled WGS sequence"/>
</dbReference>
<evidence type="ECO:0000313" key="4">
    <source>
        <dbReference type="Proteomes" id="UP000636709"/>
    </source>
</evidence>
<dbReference type="InterPro" id="IPR055414">
    <property type="entry name" value="LRR_R13L4/SHOC2-like"/>
</dbReference>
<proteinExistence type="predicted"/>
<gene>
    <name evidence="3" type="ORF">HU200_048690</name>
</gene>
<name>A0A835AU06_9POAL</name>
<dbReference type="OrthoDB" id="689810at2759"/>
<dbReference type="SUPFAM" id="SSF52047">
    <property type="entry name" value="RNI-like"/>
    <property type="match status" value="1"/>
</dbReference>
<feature type="domain" description="Disease resistance R13L4/SHOC-2-like LRR" evidence="2">
    <location>
        <begin position="54"/>
        <end position="418"/>
    </location>
</feature>
<evidence type="ECO:0000259" key="2">
    <source>
        <dbReference type="Pfam" id="PF23598"/>
    </source>
</evidence>
<accession>A0A835AU06</accession>
<comment type="caution">
    <text evidence="3">The sequence shown here is derived from an EMBL/GenBank/DDBJ whole genome shotgun (WGS) entry which is preliminary data.</text>
</comment>
<dbReference type="InterPro" id="IPR032675">
    <property type="entry name" value="LRR_dom_sf"/>
</dbReference>
<keyword evidence="4" id="KW-1185">Reference proteome</keyword>
<organism evidence="3 4">
    <name type="scientific">Digitaria exilis</name>
    <dbReference type="NCBI Taxonomy" id="1010633"/>
    <lineage>
        <taxon>Eukaryota</taxon>
        <taxon>Viridiplantae</taxon>
        <taxon>Streptophyta</taxon>
        <taxon>Embryophyta</taxon>
        <taxon>Tracheophyta</taxon>
        <taxon>Spermatophyta</taxon>
        <taxon>Magnoliopsida</taxon>
        <taxon>Liliopsida</taxon>
        <taxon>Poales</taxon>
        <taxon>Poaceae</taxon>
        <taxon>PACMAD clade</taxon>
        <taxon>Panicoideae</taxon>
        <taxon>Panicodae</taxon>
        <taxon>Paniceae</taxon>
        <taxon>Anthephorinae</taxon>
        <taxon>Digitaria</taxon>
    </lineage>
</organism>
<dbReference type="PANTHER" id="PTHR47186">
    <property type="entry name" value="LEUCINE-RICH REPEAT-CONTAINING PROTEIN 57"/>
    <property type="match status" value="1"/>
</dbReference>
<dbReference type="Pfam" id="PF23598">
    <property type="entry name" value="LRR_14"/>
    <property type="match status" value="1"/>
</dbReference>
<dbReference type="Gene3D" id="3.80.10.10">
    <property type="entry name" value="Ribonuclease Inhibitor"/>
    <property type="match status" value="1"/>
</dbReference>
<reference evidence="3" key="1">
    <citation type="submission" date="2020-07" db="EMBL/GenBank/DDBJ databases">
        <title>Genome sequence and genetic diversity analysis of an under-domesticated orphan crop, white fonio (Digitaria exilis).</title>
        <authorList>
            <person name="Bennetzen J.L."/>
            <person name="Chen S."/>
            <person name="Ma X."/>
            <person name="Wang X."/>
            <person name="Yssel A.E.J."/>
            <person name="Chaluvadi S.R."/>
            <person name="Johnson M."/>
            <person name="Gangashetty P."/>
            <person name="Hamidou F."/>
            <person name="Sanogo M.D."/>
            <person name="Zwaenepoel A."/>
            <person name="Wallace J."/>
            <person name="Van De Peer Y."/>
            <person name="Van Deynze A."/>
        </authorList>
    </citation>
    <scope>NUCLEOTIDE SEQUENCE</scope>
    <source>
        <tissue evidence="3">Leaves</tissue>
    </source>
</reference>
<protein>
    <recommendedName>
        <fullName evidence="2">Disease resistance R13L4/SHOC-2-like LRR domain-containing protein</fullName>
    </recommendedName>
</protein>
<evidence type="ECO:0000313" key="3">
    <source>
        <dbReference type="EMBL" id="KAF8673142.1"/>
    </source>
</evidence>
<dbReference type="EMBL" id="JACEFO010002208">
    <property type="protein sequence ID" value="KAF8673142.1"/>
    <property type="molecule type" value="Genomic_DNA"/>
</dbReference>
<keyword evidence="1" id="KW-0677">Repeat</keyword>